<comment type="caution">
    <text evidence="5">The sequence shown here is derived from an EMBL/GenBank/DDBJ whole genome shotgun (WGS) entry which is preliminary data.</text>
</comment>
<feature type="chain" id="PRO_5032846639" evidence="4">
    <location>
        <begin position="27"/>
        <end position="256"/>
    </location>
</feature>
<organism evidence="5 6">
    <name type="scientific">Saccharomonospora viridis</name>
    <dbReference type="NCBI Taxonomy" id="1852"/>
    <lineage>
        <taxon>Bacteria</taxon>
        <taxon>Bacillati</taxon>
        <taxon>Actinomycetota</taxon>
        <taxon>Actinomycetes</taxon>
        <taxon>Pseudonocardiales</taxon>
        <taxon>Pseudonocardiaceae</taxon>
        <taxon>Saccharomonospora</taxon>
    </lineage>
</organism>
<feature type="signal peptide" evidence="4">
    <location>
        <begin position="1"/>
        <end position="26"/>
    </location>
</feature>
<protein>
    <submittedName>
        <fullName evidence="5">Ribonuclease</fullName>
    </submittedName>
</protein>
<dbReference type="InterPro" id="IPR044925">
    <property type="entry name" value="His-Me_finger_sf"/>
</dbReference>
<dbReference type="SUPFAM" id="SSF54060">
    <property type="entry name" value="His-Me finger endonucleases"/>
    <property type="match status" value="1"/>
</dbReference>
<gene>
    <name evidence="5" type="ORF">MINT15_40250</name>
</gene>
<dbReference type="OrthoDB" id="9800417at2"/>
<keyword evidence="4" id="KW-0732">Signal</keyword>
<evidence type="ECO:0000313" key="5">
    <source>
        <dbReference type="EMBL" id="KHF42219.1"/>
    </source>
</evidence>
<dbReference type="InterPro" id="IPR007346">
    <property type="entry name" value="Endonuclease-I"/>
</dbReference>
<dbReference type="PANTHER" id="PTHR33607">
    <property type="entry name" value="ENDONUCLEASE-1"/>
    <property type="match status" value="1"/>
</dbReference>
<evidence type="ECO:0000256" key="3">
    <source>
        <dbReference type="SAM" id="MobiDB-lite"/>
    </source>
</evidence>
<dbReference type="Pfam" id="PF04231">
    <property type="entry name" value="Endonuclease_1"/>
    <property type="match status" value="1"/>
</dbReference>
<dbReference type="RefSeq" id="WP_015786988.1">
    <property type="nucleotide sequence ID" value="NZ_CALJZO010000042.1"/>
</dbReference>
<evidence type="ECO:0000256" key="1">
    <source>
        <dbReference type="ARBA" id="ARBA00022722"/>
    </source>
</evidence>
<keyword evidence="1" id="KW-0540">Nuclease</keyword>
<dbReference type="EMBL" id="JRZE01000008">
    <property type="protein sequence ID" value="KHF42219.1"/>
    <property type="molecule type" value="Genomic_DNA"/>
</dbReference>
<reference evidence="5 6" key="1">
    <citation type="submission" date="2014-10" db="EMBL/GenBank/DDBJ databases">
        <title>Genome sequence of Micropolyspora internatus JCM3315.</title>
        <authorList>
            <person name="Shin S.-K."/>
            <person name="Yi H."/>
        </authorList>
    </citation>
    <scope>NUCLEOTIDE SEQUENCE [LARGE SCALE GENOMIC DNA]</scope>
    <source>
        <strain evidence="5 6">JCM 3315</strain>
    </source>
</reference>
<accession>A0A837D325</accession>
<evidence type="ECO:0000256" key="4">
    <source>
        <dbReference type="SAM" id="SignalP"/>
    </source>
</evidence>
<sequence length="256" mass="28420">MRTRTGRWLAVALTATVVAVGAPASAEAPFDDYYSGTEGLTGEALKDALHDIISDAEQLSYSEIWDGIRATDEDPANPNNVILLYSGESRSKNANGGNVGDWNREHVWAKSHGGFGTSGPGADLHHLRPTDVQVNGIRGNKDFDNGGSPVNGAPDNYTDDDSFEPRDEVKGDVARMLMYMAVRYEGDDGYADLELNDRVGNGSAPYHGRISVLLEWHEADPVDDFERRRNEVIYEQFQHNRNPFIDHPEWAWEIWG</sequence>
<dbReference type="OMA" id="DVGDWNR"/>
<proteinExistence type="predicted"/>
<dbReference type="GO" id="GO:0004518">
    <property type="term" value="F:nuclease activity"/>
    <property type="evidence" value="ECO:0007669"/>
    <property type="project" value="UniProtKB-KW"/>
</dbReference>
<dbReference type="AlphaFoldDB" id="A0A837D325"/>
<name>A0A837D325_9PSEU</name>
<evidence type="ECO:0000313" key="6">
    <source>
        <dbReference type="Proteomes" id="UP000030848"/>
    </source>
</evidence>
<keyword evidence="2" id="KW-0378">Hydrolase</keyword>
<feature type="region of interest" description="Disordered" evidence="3">
    <location>
        <begin position="140"/>
        <end position="166"/>
    </location>
</feature>
<dbReference type="Proteomes" id="UP000030848">
    <property type="component" value="Unassembled WGS sequence"/>
</dbReference>
<evidence type="ECO:0000256" key="2">
    <source>
        <dbReference type="ARBA" id="ARBA00022801"/>
    </source>
</evidence>
<dbReference type="GO" id="GO:0016787">
    <property type="term" value="F:hydrolase activity"/>
    <property type="evidence" value="ECO:0007669"/>
    <property type="project" value="UniProtKB-KW"/>
</dbReference>
<dbReference type="PANTHER" id="PTHR33607:SF2">
    <property type="entry name" value="ENDONUCLEASE-1"/>
    <property type="match status" value="1"/>
</dbReference>